<feature type="transmembrane region" description="Helical" evidence="1">
    <location>
        <begin position="307"/>
        <end position="326"/>
    </location>
</feature>
<feature type="transmembrane region" description="Helical" evidence="1">
    <location>
        <begin position="162"/>
        <end position="179"/>
    </location>
</feature>
<accession>H7FT36</accession>
<keyword evidence="4" id="KW-1185">Reference proteome</keyword>
<feature type="transmembrane region" description="Helical" evidence="1">
    <location>
        <begin position="12"/>
        <end position="29"/>
    </location>
</feature>
<name>H7FT36_FLAFP</name>
<gene>
    <name evidence="3" type="ORF">HJ01_02455</name>
</gene>
<dbReference type="OrthoDB" id="9788724at2"/>
<proteinExistence type="predicted"/>
<dbReference type="Proteomes" id="UP000005566">
    <property type="component" value="Unassembled WGS sequence"/>
</dbReference>
<feature type="transmembrane region" description="Helical" evidence="1">
    <location>
        <begin position="105"/>
        <end position="125"/>
    </location>
</feature>
<keyword evidence="1" id="KW-1133">Transmembrane helix</keyword>
<reference evidence="3 4" key="1">
    <citation type="journal article" date="2014" name="Acta Crystallogr. D">
        <title>Structure-based characterization and antifreeze properties of a hyperactive ice-binding protein from the Antarctic bacterium Flavobacterium frigoris PS1.</title>
        <authorList>
            <person name="Do H."/>
            <person name="Kim S.J."/>
            <person name="Kim H.J."/>
            <person name="Lee J.H."/>
        </authorList>
    </citation>
    <scope>NUCLEOTIDE SEQUENCE [LARGE SCALE GENOMIC DNA]</scope>
    <source>
        <strain evidence="3 4">PS1</strain>
    </source>
</reference>
<dbReference type="PANTHER" id="PTHR31061:SF24">
    <property type="entry name" value="LD22376P"/>
    <property type="match status" value="1"/>
</dbReference>
<dbReference type="EMBL" id="AHKF01000018">
    <property type="protein sequence ID" value="EIA08733.1"/>
    <property type="molecule type" value="Genomic_DNA"/>
</dbReference>
<dbReference type="PANTHER" id="PTHR31061">
    <property type="entry name" value="LD22376P"/>
    <property type="match status" value="1"/>
</dbReference>
<evidence type="ECO:0000313" key="3">
    <source>
        <dbReference type="EMBL" id="EIA08733.1"/>
    </source>
</evidence>
<dbReference type="STRING" id="1086011.HJ01_02455"/>
<dbReference type="Pfam" id="PF16401">
    <property type="entry name" value="DUF5009"/>
    <property type="match status" value="1"/>
</dbReference>
<dbReference type="AlphaFoldDB" id="H7FT36"/>
<feature type="transmembrane region" description="Helical" evidence="1">
    <location>
        <begin position="49"/>
        <end position="67"/>
    </location>
</feature>
<keyword evidence="1" id="KW-0812">Transmembrane</keyword>
<feature type="transmembrane region" description="Helical" evidence="1">
    <location>
        <begin position="278"/>
        <end position="295"/>
    </location>
</feature>
<evidence type="ECO:0000259" key="2">
    <source>
        <dbReference type="Pfam" id="PF16401"/>
    </source>
</evidence>
<dbReference type="InterPro" id="IPR032176">
    <property type="entry name" value="DUF5009"/>
</dbReference>
<comment type="caution">
    <text evidence="3">The sequence shown here is derived from an EMBL/GenBank/DDBJ whole genome shotgun (WGS) entry which is preliminary data.</text>
</comment>
<dbReference type="PATRIC" id="fig|1086011.3.peg.2404"/>
<feature type="domain" description="DUF5009" evidence="2">
    <location>
        <begin position="7"/>
        <end position="193"/>
    </location>
</feature>
<dbReference type="eggNOG" id="COG4299">
    <property type="taxonomic scope" value="Bacteria"/>
</dbReference>
<feature type="transmembrane region" description="Helical" evidence="1">
    <location>
        <begin position="401"/>
        <end position="422"/>
    </location>
</feature>
<protein>
    <submittedName>
        <fullName evidence="3">N-acetylglucosamine related transporter, NagX</fullName>
    </submittedName>
</protein>
<organism evidence="3 4">
    <name type="scientific">Flavobacterium frigoris (strain PS1)</name>
    <dbReference type="NCBI Taxonomy" id="1086011"/>
    <lineage>
        <taxon>Bacteria</taxon>
        <taxon>Pseudomonadati</taxon>
        <taxon>Bacteroidota</taxon>
        <taxon>Flavobacteriia</taxon>
        <taxon>Flavobacteriales</taxon>
        <taxon>Flavobacteriaceae</taxon>
        <taxon>Flavobacterium</taxon>
    </lineage>
</organism>
<feature type="transmembrane region" description="Helical" evidence="1">
    <location>
        <begin position="79"/>
        <end position="99"/>
    </location>
</feature>
<sequence>MTKQRIISLDVLRGITIMMMVLVNNPGSWDNVFAPLEHANWNGCTPTDLVFPFFIFVLGAAIPLAILTKELNQQSFLKILTRSLRIISLGLFLGFYGKIEIFNLVGYPLLISKLIITGIVAYILLGNFKQKIKFSLVLTLFFVFVFLAFSGITAYNEVRLPGVLQRIGIVYFFTSLVYLKTEIKGQIIIIGLLLVGYWATMTLIPVPDFGPANLNKGTNLAGWIDNLLLKNHLWSFSKTWDPEGILSTIPAIASGIIGLLVGQLLNSSLAKKEKGLKMFGAGLALVISGLIWNEFFPLNKSLWTSSFVLYTAGFATLFLAAFYYAIDIKGYKNWTKPILVWGVNPMIVFFLSGILPRVLSSIKITNPVYTTGNLNEIPEQIGLQEYLNRFWILPYFDEPKLASLIWALLNILFWSGVLWYFYKKNLFFKV</sequence>
<dbReference type="RefSeq" id="WP_007138632.1">
    <property type="nucleotide sequence ID" value="NZ_AHKF01000018.1"/>
</dbReference>
<keyword evidence="1" id="KW-0472">Membrane</keyword>
<feature type="transmembrane region" description="Helical" evidence="1">
    <location>
        <begin position="137"/>
        <end position="156"/>
    </location>
</feature>
<feature type="transmembrane region" description="Helical" evidence="1">
    <location>
        <begin position="338"/>
        <end position="359"/>
    </location>
</feature>
<feature type="transmembrane region" description="Helical" evidence="1">
    <location>
        <begin position="186"/>
        <end position="206"/>
    </location>
</feature>
<evidence type="ECO:0000256" key="1">
    <source>
        <dbReference type="SAM" id="Phobius"/>
    </source>
</evidence>
<evidence type="ECO:0000313" key="4">
    <source>
        <dbReference type="Proteomes" id="UP000005566"/>
    </source>
</evidence>
<feature type="transmembrane region" description="Helical" evidence="1">
    <location>
        <begin position="244"/>
        <end position="266"/>
    </location>
</feature>